<accession>A0A6P4YEJ0</accession>
<dbReference type="Pfam" id="PF01436">
    <property type="entry name" value="NHL"/>
    <property type="match status" value="1"/>
</dbReference>
<dbReference type="KEGG" id="bbel:109467036"/>
<dbReference type="Gene3D" id="2.120.10.30">
    <property type="entry name" value="TolB, C-terminal domain"/>
    <property type="match status" value="1"/>
</dbReference>
<dbReference type="GO" id="GO:0000209">
    <property type="term" value="P:protein polyubiquitination"/>
    <property type="evidence" value="ECO:0007669"/>
    <property type="project" value="TreeGrafter"/>
</dbReference>
<dbReference type="PANTHER" id="PTHR24104:SF25">
    <property type="entry name" value="PROTEIN LIN-41"/>
    <property type="match status" value="1"/>
</dbReference>
<dbReference type="GeneID" id="109467036"/>
<evidence type="ECO:0000256" key="6">
    <source>
        <dbReference type="PROSITE-ProRule" id="PRU00504"/>
    </source>
</evidence>
<feature type="repeat" description="NHL" evidence="6">
    <location>
        <begin position="381"/>
        <end position="416"/>
    </location>
</feature>
<evidence type="ECO:0000256" key="3">
    <source>
        <dbReference type="ARBA" id="ARBA00022771"/>
    </source>
</evidence>
<dbReference type="RefSeq" id="XP_019620489.1">
    <property type="nucleotide sequence ID" value="XM_019764930.1"/>
</dbReference>
<evidence type="ECO:0000256" key="5">
    <source>
        <dbReference type="PROSITE-ProRule" id="PRU00087"/>
    </source>
</evidence>
<dbReference type="InterPro" id="IPR011042">
    <property type="entry name" value="6-blade_b-propeller_TolB-like"/>
</dbReference>
<dbReference type="SMART" id="SM00557">
    <property type="entry name" value="IG_FLMN"/>
    <property type="match status" value="1"/>
</dbReference>
<evidence type="ECO:0000256" key="2">
    <source>
        <dbReference type="ARBA" id="ARBA00022737"/>
    </source>
</evidence>
<proteinExistence type="predicted"/>
<evidence type="ECO:0000313" key="8">
    <source>
        <dbReference type="RefSeq" id="XP_019620489.1"/>
    </source>
</evidence>
<dbReference type="SUPFAM" id="SSF63829">
    <property type="entry name" value="Calcium-dependent phosphotriesterase"/>
    <property type="match status" value="1"/>
</dbReference>
<dbReference type="InterPro" id="IPR001258">
    <property type="entry name" value="NHL_repeat"/>
</dbReference>
<dbReference type="Gene3D" id="2.40.10.500">
    <property type="match status" value="1"/>
</dbReference>
<dbReference type="OrthoDB" id="342730at2759"/>
<dbReference type="PANTHER" id="PTHR24104">
    <property type="entry name" value="E3 UBIQUITIN-PROTEIN LIGASE NHLRC1-RELATED"/>
    <property type="match status" value="1"/>
</dbReference>
<sequence>MASNIAEVDAEGKKRDLQELLGKVETEISELPTSADAAIEKATEYFDHLMALLQDRKEEVVREIGLRRQEVGKCLEEQKEAIEFELAGLNTSSTSESEGQARQRVEELLTTPARPSHVVFSEGTAVAEFREAVAKAGCVQVTGRVDASKCSVEVKPGVVKFSNVALLTTVDGQGRSCVVAKDDVKVTLTDPFGKAVQTNLQRSKGLWEISYTPELTGNHRLEVTVKGQSVAGSPYDVRVQRSRSPVLTIRGEIGSHPVDVAMGKDGNIAVLKNGKKRVRIFDVKTGQSLRWFTVDGEDPFGIDIDSDGHFIVTCRNISDTGKQAILVYSPEGELAKILKPECLQNPRGVAVLKDGRMVVADDAQQSCLLLQPDGSLIRKIGKGQLQGPWFIAVDESRGLLSVTDCDGHKVCVFDLEGNLKVKFGKWGRNEGELYHPSGITFDPAGNIIVANWGSNRLQVFRPDGTYLRNVAIVKEADPRGIALTQDGHIAVASWFGYCVELYGYK</sequence>
<evidence type="ECO:0000256" key="1">
    <source>
        <dbReference type="ARBA" id="ARBA00022723"/>
    </source>
</evidence>
<keyword evidence="7" id="KW-1185">Reference proteome</keyword>
<dbReference type="AlphaFoldDB" id="A0A6P4YEJ0"/>
<evidence type="ECO:0000313" key="7">
    <source>
        <dbReference type="Proteomes" id="UP000515135"/>
    </source>
</evidence>
<evidence type="ECO:0000256" key="4">
    <source>
        <dbReference type="ARBA" id="ARBA00022833"/>
    </source>
</evidence>
<dbReference type="InterPro" id="IPR001298">
    <property type="entry name" value="Filamin/ABP280_rpt"/>
</dbReference>
<dbReference type="GO" id="GO:0008270">
    <property type="term" value="F:zinc ion binding"/>
    <property type="evidence" value="ECO:0007669"/>
    <property type="project" value="UniProtKB-KW"/>
</dbReference>
<dbReference type="Pfam" id="PF00630">
    <property type="entry name" value="Filamin"/>
    <property type="match status" value="1"/>
</dbReference>
<keyword evidence="1" id="KW-0479">Metal-binding</keyword>
<dbReference type="GO" id="GO:0043161">
    <property type="term" value="P:proteasome-mediated ubiquitin-dependent protein catabolic process"/>
    <property type="evidence" value="ECO:0007669"/>
    <property type="project" value="TreeGrafter"/>
</dbReference>
<dbReference type="GO" id="GO:0061630">
    <property type="term" value="F:ubiquitin protein ligase activity"/>
    <property type="evidence" value="ECO:0007669"/>
    <property type="project" value="TreeGrafter"/>
</dbReference>
<keyword evidence="2" id="KW-0677">Repeat</keyword>
<dbReference type="InterPro" id="IPR017868">
    <property type="entry name" value="Filamin/ABP280_repeat-like"/>
</dbReference>
<dbReference type="InterPro" id="IPR050952">
    <property type="entry name" value="TRIM-NHL_E3_ligases"/>
</dbReference>
<dbReference type="InterPro" id="IPR014756">
    <property type="entry name" value="Ig_E-set"/>
</dbReference>
<feature type="repeat" description="NHL" evidence="6">
    <location>
        <begin position="422"/>
        <end position="463"/>
    </location>
</feature>
<dbReference type="CDD" id="cd05819">
    <property type="entry name" value="NHL"/>
    <property type="match status" value="1"/>
</dbReference>
<reference evidence="8" key="1">
    <citation type="submission" date="2025-08" db="UniProtKB">
        <authorList>
            <consortium name="RefSeq"/>
        </authorList>
    </citation>
    <scope>IDENTIFICATION</scope>
    <source>
        <tissue evidence="8">Gonad</tissue>
    </source>
</reference>
<dbReference type="PROSITE" id="PS51125">
    <property type="entry name" value="NHL"/>
    <property type="match status" value="2"/>
</dbReference>
<gene>
    <name evidence="8" type="primary">LOC109467036</name>
</gene>
<name>A0A6P4YEJ0_BRABE</name>
<keyword evidence="3" id="KW-0863">Zinc-finger</keyword>
<dbReference type="Proteomes" id="UP000515135">
    <property type="component" value="Unplaced"/>
</dbReference>
<dbReference type="PROSITE" id="PS50194">
    <property type="entry name" value="FILAMIN_REPEAT"/>
    <property type="match status" value="1"/>
</dbReference>
<dbReference type="SUPFAM" id="SSF81296">
    <property type="entry name" value="E set domains"/>
    <property type="match status" value="1"/>
</dbReference>
<protein>
    <submittedName>
        <fullName evidence="8">Protein lin-41-like</fullName>
    </submittedName>
</protein>
<dbReference type="InterPro" id="IPR013783">
    <property type="entry name" value="Ig-like_fold"/>
</dbReference>
<dbReference type="GO" id="GO:0005737">
    <property type="term" value="C:cytoplasm"/>
    <property type="evidence" value="ECO:0007669"/>
    <property type="project" value="UniProtKB-SubCell"/>
</dbReference>
<feature type="repeat" description="Filamin" evidence="5">
    <location>
        <begin position="169"/>
        <end position="239"/>
    </location>
</feature>
<organism evidence="7 8">
    <name type="scientific">Branchiostoma belcheri</name>
    <name type="common">Amphioxus</name>
    <dbReference type="NCBI Taxonomy" id="7741"/>
    <lineage>
        <taxon>Eukaryota</taxon>
        <taxon>Metazoa</taxon>
        <taxon>Chordata</taxon>
        <taxon>Cephalochordata</taxon>
        <taxon>Leptocardii</taxon>
        <taxon>Amphioxiformes</taxon>
        <taxon>Branchiostomatidae</taxon>
        <taxon>Branchiostoma</taxon>
    </lineage>
</organism>
<keyword evidence="4" id="KW-0862">Zinc</keyword>
<dbReference type="Gene3D" id="2.60.40.10">
    <property type="entry name" value="Immunoglobulins"/>
    <property type="match status" value="1"/>
</dbReference>